<proteinExistence type="inferred from homology"/>
<dbReference type="AlphaFoldDB" id="A0A653E9G4"/>
<reference evidence="4" key="1">
    <citation type="submission" date="2019-02" db="EMBL/GenBank/DDBJ databases">
        <authorList>
            <consortium name="Genoscope - CEA"/>
            <person name="William W."/>
        </authorList>
    </citation>
    <scope>NUCLEOTIDE SEQUENCE [LARGE SCALE GENOMIC DNA]</scope>
    <source>
        <strain evidence="4">YSy11</strain>
    </source>
</reference>
<evidence type="ECO:0000256" key="2">
    <source>
        <dbReference type="ARBA" id="ARBA00022729"/>
    </source>
</evidence>
<dbReference type="GO" id="GO:0120010">
    <property type="term" value="P:intermembrane phospholipid transfer"/>
    <property type="evidence" value="ECO:0007669"/>
    <property type="project" value="TreeGrafter"/>
</dbReference>
<evidence type="ECO:0000256" key="1">
    <source>
        <dbReference type="ARBA" id="ARBA00010634"/>
    </source>
</evidence>
<feature type="signal peptide" evidence="3">
    <location>
        <begin position="1"/>
        <end position="30"/>
    </location>
</feature>
<dbReference type="PANTHER" id="PTHR30035:SF3">
    <property type="entry name" value="INTERMEMBRANE PHOSPHOLIPID TRANSPORT SYSTEM LIPOPROTEIN MLAA"/>
    <property type="match status" value="1"/>
</dbReference>
<dbReference type="PRINTS" id="PR01805">
    <property type="entry name" value="VACJLIPOPROT"/>
</dbReference>
<feature type="chain" id="PRO_5024823865" description="Phospholipid-binding lipoprotein MlaA" evidence="3">
    <location>
        <begin position="31"/>
        <end position="233"/>
    </location>
</feature>
<protein>
    <recommendedName>
        <fullName evidence="5">Phospholipid-binding lipoprotein MlaA</fullName>
    </recommendedName>
</protein>
<evidence type="ECO:0008006" key="5">
    <source>
        <dbReference type="Google" id="ProtNLM"/>
    </source>
</evidence>
<dbReference type="PANTHER" id="PTHR30035">
    <property type="entry name" value="LIPOPROTEIN VACJ-RELATED"/>
    <property type="match status" value="1"/>
</dbReference>
<sequence>MHESGAPVYKRLLKWAACCSISVLPVLAHATEDDPWIGYNRVMFDINDTLDAYTLKPIAKGYKAVTPSFIRTGVHNFFNNVSDTRNFFNNVLQGKVRDAGVDTTRFILNTTLGVVGVFDVATAMGLQANDEDFGQTLGVWGVPNGPYVVLPLLGPSTVRDSLGKLPDGLLATGLFIDHVPTRNVTYAVNLVDVRAELLSAERLISGDRYTFVRNAYLQTREFKMKDGDVEDDF</sequence>
<gene>
    <name evidence="4" type="ORF">PMYSY11_4276</name>
</gene>
<dbReference type="RefSeq" id="WP_150549433.1">
    <property type="nucleotide sequence ID" value="NZ_LR215729.2"/>
</dbReference>
<dbReference type="InterPro" id="IPR007428">
    <property type="entry name" value="MlaA"/>
</dbReference>
<dbReference type="GO" id="GO:0016020">
    <property type="term" value="C:membrane"/>
    <property type="evidence" value="ECO:0007669"/>
    <property type="project" value="InterPro"/>
</dbReference>
<organism evidence="4">
    <name type="scientific">Pseudomonas marincola</name>
    <dbReference type="NCBI Taxonomy" id="437900"/>
    <lineage>
        <taxon>Bacteria</taxon>
        <taxon>Pseudomonadati</taxon>
        <taxon>Pseudomonadota</taxon>
        <taxon>Gammaproteobacteria</taxon>
        <taxon>Pseudomonadales</taxon>
        <taxon>Pseudomonadaceae</taxon>
        <taxon>Pseudomonas</taxon>
    </lineage>
</organism>
<name>A0A653E9G4_9PSED</name>
<evidence type="ECO:0000313" key="4">
    <source>
        <dbReference type="EMBL" id="VEV99319.1"/>
    </source>
</evidence>
<dbReference type="Pfam" id="PF04333">
    <property type="entry name" value="MlaA"/>
    <property type="match status" value="1"/>
</dbReference>
<dbReference type="EMBL" id="LR215729">
    <property type="protein sequence ID" value="VEV99319.1"/>
    <property type="molecule type" value="Genomic_DNA"/>
</dbReference>
<comment type="similarity">
    <text evidence="1">Belongs to the MlaA family.</text>
</comment>
<accession>A0A653E9G4</accession>
<evidence type="ECO:0000256" key="3">
    <source>
        <dbReference type="SAM" id="SignalP"/>
    </source>
</evidence>
<keyword evidence="2 3" id="KW-0732">Signal</keyword>